<dbReference type="InterPro" id="IPR011032">
    <property type="entry name" value="GroES-like_sf"/>
</dbReference>
<dbReference type="Gene3D" id="3.40.50.720">
    <property type="entry name" value="NAD(P)-binding Rossmann-like Domain"/>
    <property type="match status" value="1"/>
</dbReference>
<proteinExistence type="predicted"/>
<dbReference type="PANTHER" id="PTHR43401:SF2">
    <property type="entry name" value="L-THREONINE 3-DEHYDROGENASE"/>
    <property type="match status" value="1"/>
</dbReference>
<evidence type="ECO:0000259" key="4">
    <source>
        <dbReference type="Pfam" id="PF08240"/>
    </source>
</evidence>
<reference evidence="5 6" key="1">
    <citation type="submission" date="2023-11" db="EMBL/GenBank/DDBJ databases">
        <title>Actinomadura monticuli sp. nov., isolated from volcanic ash.</title>
        <authorList>
            <person name="Lee S.D."/>
            <person name="Yang H."/>
            <person name="Kim I.S."/>
        </authorList>
    </citation>
    <scope>NUCLEOTIDE SEQUENCE [LARGE SCALE GENOMIC DNA]</scope>
    <source>
        <strain evidence="5 6">DLS-62</strain>
    </source>
</reference>
<dbReference type="Proteomes" id="UP001569963">
    <property type="component" value="Unassembled WGS sequence"/>
</dbReference>
<dbReference type="Gene3D" id="3.90.180.10">
    <property type="entry name" value="Medium-chain alcohol dehydrogenases, catalytic domain"/>
    <property type="match status" value="1"/>
</dbReference>
<organism evidence="5 6">
    <name type="scientific">Actinomadura monticuli</name>
    <dbReference type="NCBI Taxonomy" id="3097367"/>
    <lineage>
        <taxon>Bacteria</taxon>
        <taxon>Bacillati</taxon>
        <taxon>Actinomycetota</taxon>
        <taxon>Actinomycetes</taxon>
        <taxon>Streptosporangiales</taxon>
        <taxon>Thermomonosporaceae</taxon>
        <taxon>Actinomadura</taxon>
    </lineage>
</organism>
<dbReference type="Pfam" id="PF08240">
    <property type="entry name" value="ADH_N"/>
    <property type="match status" value="1"/>
</dbReference>
<comment type="caution">
    <text evidence="5">The sequence shown here is derived from an EMBL/GenBank/DDBJ whole genome shotgun (WGS) entry which is preliminary data.</text>
</comment>
<sequence length="329" mass="34434">MQAVVQDREIPDPGPGEALVKIAYSSFCGSDLSLFRGVWHGFSYPVVPGHEWSGEVVAAGSPDDREWVGRRVVGDLTCGCGHCPACAGGEQVLCDDLRELGFTRDGSCAEYMTIPIRNLFALPEHVPMRAASQVEPLAVALHALSAVDLRAGERVAILGAGGIGLTLMQAAKALGAEVTVVSEPVAERREIAAELGAAAVSDAGDGALAGLLEARPELVPDVVLEASGYPVAVREALEAVRPGGRVCLVGYRVGRTAEMAPSVATIKALTIRGVLGPGGRFADAIDMIADGLPIVPLLTHEFPLRDAEKALQIALERSDGNVRSVFRMS</sequence>
<evidence type="ECO:0000313" key="5">
    <source>
        <dbReference type="EMBL" id="MFA1538196.1"/>
    </source>
</evidence>
<gene>
    <name evidence="5" type="ORF">SM611_04575</name>
</gene>
<feature type="domain" description="Alcohol dehydrogenase-like C-terminal" evidence="3">
    <location>
        <begin position="162"/>
        <end position="289"/>
    </location>
</feature>
<protein>
    <submittedName>
        <fullName evidence="5">Alcohol dehydrogenase catalytic domain-containing protein</fullName>
    </submittedName>
</protein>
<evidence type="ECO:0000313" key="6">
    <source>
        <dbReference type="Proteomes" id="UP001569963"/>
    </source>
</evidence>
<evidence type="ECO:0000259" key="3">
    <source>
        <dbReference type="Pfam" id="PF00107"/>
    </source>
</evidence>
<feature type="domain" description="Alcohol dehydrogenase-like N-terminal" evidence="4">
    <location>
        <begin position="14"/>
        <end position="124"/>
    </location>
</feature>
<dbReference type="PANTHER" id="PTHR43401">
    <property type="entry name" value="L-THREONINE 3-DEHYDROGENASE"/>
    <property type="match status" value="1"/>
</dbReference>
<dbReference type="InterPro" id="IPR013154">
    <property type="entry name" value="ADH-like_N"/>
</dbReference>
<evidence type="ECO:0000256" key="1">
    <source>
        <dbReference type="ARBA" id="ARBA00001947"/>
    </source>
</evidence>
<dbReference type="EMBL" id="JAXCEI010000002">
    <property type="protein sequence ID" value="MFA1538196.1"/>
    <property type="molecule type" value="Genomic_DNA"/>
</dbReference>
<accession>A0ABV4Q4V5</accession>
<dbReference type="InterPro" id="IPR050129">
    <property type="entry name" value="Zn_alcohol_dh"/>
</dbReference>
<name>A0ABV4Q4V5_9ACTN</name>
<evidence type="ECO:0000256" key="2">
    <source>
        <dbReference type="ARBA" id="ARBA00023002"/>
    </source>
</evidence>
<dbReference type="SUPFAM" id="SSF51735">
    <property type="entry name" value="NAD(P)-binding Rossmann-fold domains"/>
    <property type="match status" value="1"/>
</dbReference>
<dbReference type="SUPFAM" id="SSF50129">
    <property type="entry name" value="GroES-like"/>
    <property type="match status" value="1"/>
</dbReference>
<comment type="cofactor">
    <cofactor evidence="1">
        <name>Zn(2+)</name>
        <dbReference type="ChEBI" id="CHEBI:29105"/>
    </cofactor>
</comment>
<keyword evidence="6" id="KW-1185">Reference proteome</keyword>
<dbReference type="Pfam" id="PF00107">
    <property type="entry name" value="ADH_zinc_N"/>
    <property type="match status" value="1"/>
</dbReference>
<keyword evidence="2" id="KW-0560">Oxidoreductase</keyword>
<dbReference type="InterPro" id="IPR036291">
    <property type="entry name" value="NAD(P)-bd_dom_sf"/>
</dbReference>
<dbReference type="RefSeq" id="WP_371947536.1">
    <property type="nucleotide sequence ID" value="NZ_JAXCEI010000002.1"/>
</dbReference>
<dbReference type="InterPro" id="IPR013149">
    <property type="entry name" value="ADH-like_C"/>
</dbReference>